<evidence type="ECO:0000259" key="1">
    <source>
        <dbReference type="Pfam" id="PF00561"/>
    </source>
</evidence>
<dbReference type="InterPro" id="IPR000073">
    <property type="entry name" value="AB_hydrolase_1"/>
</dbReference>
<dbReference type="GO" id="GO:0016020">
    <property type="term" value="C:membrane"/>
    <property type="evidence" value="ECO:0007669"/>
    <property type="project" value="TreeGrafter"/>
</dbReference>
<dbReference type="InterPro" id="IPR000639">
    <property type="entry name" value="Epox_hydrolase-like"/>
</dbReference>
<dbReference type="EMBL" id="SODP01000002">
    <property type="protein sequence ID" value="TDW69381.1"/>
    <property type="molecule type" value="Genomic_DNA"/>
</dbReference>
<dbReference type="PRINTS" id="PR00111">
    <property type="entry name" value="ABHYDROLASE"/>
</dbReference>
<dbReference type="GO" id="GO:0003824">
    <property type="term" value="F:catalytic activity"/>
    <property type="evidence" value="ECO:0007669"/>
    <property type="project" value="InterPro"/>
</dbReference>
<dbReference type="InterPro" id="IPR050266">
    <property type="entry name" value="AB_hydrolase_sf"/>
</dbReference>
<sequence>MFEDFTLEQFDVDGQRLRVRYGGRGPAVVLLHGHPRTHTTWYAVAPELAAAGFTVVCPDLRGYGQSGKPVTDAGHTPYSKRAMARDIVGLMDALGHERFAVTGHDRGSYVAYRTALDHPDRVSKLVVMDSVPAVEALERCGAEFAAAWWHWWFFAQQEKPAERVICADPDTWYEAWTKNSPQALGPDNHADFLAAIRNPATVHAMLEDYRAGLTIDRHNDEVDRAAGRRIECPTLALWSTDDDMEQLYGDVVDVWRPWCREVDGYGIKSTHHIAERNPQDLVRALRTFL</sequence>
<evidence type="ECO:0000313" key="3">
    <source>
        <dbReference type="Proteomes" id="UP000295146"/>
    </source>
</evidence>
<dbReference type="Pfam" id="PF00561">
    <property type="entry name" value="Abhydrolase_1"/>
    <property type="match status" value="1"/>
</dbReference>
<dbReference type="Proteomes" id="UP000295146">
    <property type="component" value="Unassembled WGS sequence"/>
</dbReference>
<keyword evidence="3" id="KW-1185">Reference proteome</keyword>
<dbReference type="InterPro" id="IPR029058">
    <property type="entry name" value="AB_hydrolase_fold"/>
</dbReference>
<dbReference type="OrthoDB" id="9812774at2"/>
<dbReference type="PANTHER" id="PTHR43798">
    <property type="entry name" value="MONOACYLGLYCEROL LIPASE"/>
    <property type="match status" value="1"/>
</dbReference>
<dbReference type="RefSeq" id="WP_134104482.1">
    <property type="nucleotide sequence ID" value="NZ_SODP01000002.1"/>
</dbReference>
<proteinExistence type="predicted"/>
<dbReference type="Gene3D" id="3.40.50.1820">
    <property type="entry name" value="alpha/beta hydrolase"/>
    <property type="match status" value="1"/>
</dbReference>
<dbReference type="AlphaFoldDB" id="A0A4R8C2V3"/>
<organism evidence="2 3">
    <name type="scientific">Kribbella pratensis</name>
    <dbReference type="NCBI Taxonomy" id="2512112"/>
    <lineage>
        <taxon>Bacteria</taxon>
        <taxon>Bacillati</taxon>
        <taxon>Actinomycetota</taxon>
        <taxon>Actinomycetes</taxon>
        <taxon>Propionibacteriales</taxon>
        <taxon>Kribbellaceae</taxon>
        <taxon>Kribbella</taxon>
    </lineage>
</organism>
<reference evidence="2 3" key="1">
    <citation type="submission" date="2019-03" db="EMBL/GenBank/DDBJ databases">
        <title>Genomic Encyclopedia of Type Strains, Phase III (KMG-III): the genomes of soil and plant-associated and newly described type strains.</title>
        <authorList>
            <person name="Whitman W."/>
        </authorList>
    </citation>
    <scope>NUCLEOTIDE SEQUENCE [LARGE SCALE GENOMIC DNA]</scope>
    <source>
        <strain evidence="2 3">VKM Ac-2573</strain>
    </source>
</reference>
<dbReference type="PRINTS" id="PR00412">
    <property type="entry name" value="EPOXHYDRLASE"/>
</dbReference>
<evidence type="ECO:0000313" key="2">
    <source>
        <dbReference type="EMBL" id="TDW69381.1"/>
    </source>
</evidence>
<protein>
    <submittedName>
        <fullName evidence="2">Haloacetate dehalogenase</fullName>
    </submittedName>
</protein>
<feature type="domain" description="AB hydrolase-1" evidence="1">
    <location>
        <begin position="26"/>
        <end position="166"/>
    </location>
</feature>
<dbReference type="PANTHER" id="PTHR43798:SF33">
    <property type="entry name" value="HYDROLASE, PUTATIVE (AFU_ORTHOLOGUE AFUA_2G14860)-RELATED"/>
    <property type="match status" value="1"/>
</dbReference>
<name>A0A4R8C2V3_9ACTN</name>
<gene>
    <name evidence="2" type="ORF">EV653_3405</name>
</gene>
<accession>A0A4R8C2V3</accession>
<dbReference type="SUPFAM" id="SSF53474">
    <property type="entry name" value="alpha/beta-Hydrolases"/>
    <property type="match status" value="1"/>
</dbReference>
<comment type="caution">
    <text evidence="2">The sequence shown here is derived from an EMBL/GenBank/DDBJ whole genome shotgun (WGS) entry which is preliminary data.</text>
</comment>